<accession>A0A2N4UAD8</accession>
<proteinExistence type="inferred from homology"/>
<comment type="caution">
    <text evidence="3">The sequence shown here is derived from an EMBL/GenBank/DDBJ whole genome shotgun (WGS) entry which is preliminary data.</text>
</comment>
<dbReference type="AlphaFoldDB" id="A0A2N4UAD8"/>
<dbReference type="Pfam" id="PF03401">
    <property type="entry name" value="TctC"/>
    <property type="match status" value="1"/>
</dbReference>
<dbReference type="Proteomes" id="UP000234328">
    <property type="component" value="Unassembled WGS sequence"/>
</dbReference>
<feature type="chain" id="PRO_5014697721" evidence="2">
    <location>
        <begin position="22"/>
        <end position="116"/>
    </location>
</feature>
<dbReference type="PANTHER" id="PTHR42928">
    <property type="entry name" value="TRICARBOXYLATE-BINDING PROTEIN"/>
    <property type="match status" value="1"/>
</dbReference>
<comment type="similarity">
    <text evidence="1">Belongs to the UPF0065 (bug) family.</text>
</comment>
<dbReference type="PANTHER" id="PTHR42928:SF5">
    <property type="entry name" value="BLR1237 PROTEIN"/>
    <property type="match status" value="1"/>
</dbReference>
<dbReference type="RefSeq" id="WP_255399284.1">
    <property type="nucleotide sequence ID" value="NZ_PDNV01000034.1"/>
</dbReference>
<reference evidence="3 4" key="1">
    <citation type="submission" date="2017-10" db="EMBL/GenBank/DDBJ databases">
        <title>Two draft genome sequences of Pusillimonas sp. strains isolated from a nitrate- and radionuclide-contaminated groundwater in Russia.</title>
        <authorList>
            <person name="Grouzdev D.S."/>
            <person name="Tourova T.P."/>
            <person name="Goeva M.A."/>
            <person name="Babich T.L."/>
            <person name="Sokolova D.S."/>
            <person name="Abdullin R."/>
            <person name="Poltaraus A.B."/>
            <person name="Toshchakov S.V."/>
            <person name="Nazina T.N."/>
        </authorList>
    </citation>
    <scope>NUCLEOTIDE SEQUENCE [LARGE SCALE GENOMIC DNA]</scope>
    <source>
        <strain evidence="3 4">JR1/69-2-13</strain>
    </source>
</reference>
<keyword evidence="4" id="KW-1185">Reference proteome</keyword>
<dbReference type="InterPro" id="IPR005064">
    <property type="entry name" value="BUG"/>
</dbReference>
<keyword evidence="2" id="KW-0732">Signal</keyword>
<sequence length="116" mass="11868">MKIRNMLVAASLLAVSGVAQAAYPSGPITMVVGFSPGGTADSTARILAEAMGKVLGQSIVVENKAGANGNIATSYVARAAPDGSTLFVTSIGHAVNPAMYRNVNYDPVKDFTPIGR</sequence>
<dbReference type="Gene3D" id="3.40.190.150">
    <property type="entry name" value="Bordetella uptake gene, domain 1"/>
    <property type="match status" value="1"/>
</dbReference>
<evidence type="ECO:0000313" key="4">
    <source>
        <dbReference type="Proteomes" id="UP000234328"/>
    </source>
</evidence>
<evidence type="ECO:0000256" key="2">
    <source>
        <dbReference type="SAM" id="SignalP"/>
    </source>
</evidence>
<protein>
    <submittedName>
        <fullName evidence="3">ABC transporter substrate-binding protein</fullName>
    </submittedName>
</protein>
<evidence type="ECO:0000256" key="1">
    <source>
        <dbReference type="ARBA" id="ARBA00006987"/>
    </source>
</evidence>
<feature type="non-terminal residue" evidence="3">
    <location>
        <position position="116"/>
    </location>
</feature>
<dbReference type="EMBL" id="PDNV01000034">
    <property type="protein sequence ID" value="PLC51973.1"/>
    <property type="molecule type" value="Genomic_DNA"/>
</dbReference>
<name>A0A2N4UAD8_9BURK</name>
<organism evidence="3 4">
    <name type="scientific">Pollutimonas nitritireducens</name>
    <dbReference type="NCBI Taxonomy" id="2045209"/>
    <lineage>
        <taxon>Bacteria</taxon>
        <taxon>Pseudomonadati</taxon>
        <taxon>Pseudomonadota</taxon>
        <taxon>Betaproteobacteria</taxon>
        <taxon>Burkholderiales</taxon>
        <taxon>Alcaligenaceae</taxon>
        <taxon>Pollutimonas</taxon>
    </lineage>
</organism>
<dbReference type="InterPro" id="IPR042100">
    <property type="entry name" value="Bug_dom1"/>
</dbReference>
<feature type="signal peptide" evidence="2">
    <location>
        <begin position="1"/>
        <end position="21"/>
    </location>
</feature>
<gene>
    <name evidence="3" type="ORF">CR155_20590</name>
</gene>
<evidence type="ECO:0000313" key="3">
    <source>
        <dbReference type="EMBL" id="PLC51973.1"/>
    </source>
</evidence>